<dbReference type="InterPro" id="IPR050611">
    <property type="entry name" value="ABCF"/>
</dbReference>
<feature type="compositionally biased region" description="Gly residues" evidence="4">
    <location>
        <begin position="137"/>
        <end position="162"/>
    </location>
</feature>
<organism evidence="6 7">
    <name type="scientific">Nonomuraea africana</name>
    <dbReference type="NCBI Taxonomy" id="46171"/>
    <lineage>
        <taxon>Bacteria</taxon>
        <taxon>Bacillati</taxon>
        <taxon>Actinomycetota</taxon>
        <taxon>Actinomycetes</taxon>
        <taxon>Streptosporangiales</taxon>
        <taxon>Streptosporangiaceae</taxon>
        <taxon>Nonomuraea</taxon>
    </lineage>
</organism>
<dbReference type="InterPro" id="IPR003593">
    <property type="entry name" value="AAA+_ATPase"/>
</dbReference>
<dbReference type="PROSITE" id="PS50893">
    <property type="entry name" value="ABC_TRANSPORTER_2"/>
    <property type="match status" value="2"/>
</dbReference>
<dbReference type="EMBL" id="JADBEF010000001">
    <property type="protein sequence ID" value="MBE1560677.1"/>
    <property type="molecule type" value="Genomic_DNA"/>
</dbReference>
<feature type="region of interest" description="Disordered" evidence="4">
    <location>
        <begin position="133"/>
        <end position="169"/>
    </location>
</feature>
<dbReference type="InterPro" id="IPR027417">
    <property type="entry name" value="P-loop_NTPase"/>
</dbReference>
<dbReference type="PANTHER" id="PTHR19211:SF14">
    <property type="entry name" value="ATP-BINDING CASSETTE SUB-FAMILY F MEMBER 1"/>
    <property type="match status" value="1"/>
</dbReference>
<dbReference type="CDD" id="cd03221">
    <property type="entry name" value="ABCF_EF-3"/>
    <property type="match status" value="1"/>
</dbReference>
<dbReference type="PANTHER" id="PTHR19211">
    <property type="entry name" value="ATP-BINDING TRANSPORT PROTEIN-RELATED"/>
    <property type="match status" value="1"/>
</dbReference>
<evidence type="ECO:0000256" key="1">
    <source>
        <dbReference type="ARBA" id="ARBA00022737"/>
    </source>
</evidence>
<dbReference type="SMART" id="SM00382">
    <property type="entry name" value="AAA"/>
    <property type="match status" value="2"/>
</dbReference>
<keyword evidence="1" id="KW-0677">Repeat</keyword>
<reference evidence="6 7" key="1">
    <citation type="submission" date="2020-10" db="EMBL/GenBank/DDBJ databases">
        <title>Sequencing the genomes of 1000 actinobacteria strains.</title>
        <authorList>
            <person name="Klenk H.-P."/>
        </authorList>
    </citation>
    <scope>NUCLEOTIDE SEQUENCE [LARGE SCALE GENOMIC DNA]</scope>
    <source>
        <strain evidence="6 7">DSM 43748</strain>
    </source>
</reference>
<comment type="caution">
    <text evidence="6">The sequence shown here is derived from an EMBL/GenBank/DDBJ whole genome shotgun (WGS) entry which is preliminary data.</text>
</comment>
<keyword evidence="3" id="KW-0067">ATP-binding</keyword>
<evidence type="ECO:0000256" key="4">
    <source>
        <dbReference type="SAM" id="MobiDB-lite"/>
    </source>
</evidence>
<name>A0ABR9KF82_9ACTN</name>
<dbReference type="SUPFAM" id="SSF52540">
    <property type="entry name" value="P-loop containing nucleoside triphosphate hydrolases"/>
    <property type="match status" value="2"/>
</dbReference>
<evidence type="ECO:0000256" key="2">
    <source>
        <dbReference type="ARBA" id="ARBA00022741"/>
    </source>
</evidence>
<keyword evidence="2" id="KW-0547">Nucleotide-binding</keyword>
<dbReference type="Gene3D" id="3.40.50.300">
    <property type="entry name" value="P-loop containing nucleotide triphosphate hydrolases"/>
    <property type="match status" value="3"/>
</dbReference>
<evidence type="ECO:0000313" key="6">
    <source>
        <dbReference type="EMBL" id="MBE1560677.1"/>
    </source>
</evidence>
<sequence length="593" mass="61326">MITFRDVDVRVGARLLLSGITAHIAPGDRIGLVGRNGAGKTTLMRILAGQGRPAAGAVVRTGPASYLPQDPSAADPSLTVIDRILSARGMDEAVRALRAAELALAAIPADDLTAHDLTAHDLSAGEVASGKPALGGSSWGGPSSGVLGPGGSGGPGSGGSGSGRSSAGVGTAGERAMARYVRAEAEFQARGGYAAEAAAARVAAGLGLPDRVLSQPLGTLSGGQRRRVELARVLFAERGTLLLDEPTNHLDGDSIAWLRTFLASYQGGLVVISHDTELLADVVNRVWRLDADLAALEVHNTGWETYLADSRAAERRTARQRAAAERKAAALHAQADRMRSNVATAVRARDMARRADRMLAGVAPARRTEKVARIRLPEPAPSGRIPLGAVGLTKSYGSLEVLTGVDLAVDRGSRLVVLGLNGAGKTTLLKILAGRLAPDSGRVVPGHGLRLGYFGQEHDTLDPARTVRQNLAQAAPGLSDGEARTILGSFLFGGDDVDKPAGVLSGGEKTRLALAGLVSSGANVLLLDEPTNNLDPASRAEVLAAVGAYKGAVVMVTHDEEAVEALRPERVLVLPDGVEDLWNASYADLISLA</sequence>
<evidence type="ECO:0000313" key="7">
    <source>
        <dbReference type="Proteomes" id="UP000661607"/>
    </source>
</evidence>
<dbReference type="PROSITE" id="PS00211">
    <property type="entry name" value="ABC_TRANSPORTER_1"/>
    <property type="match status" value="2"/>
</dbReference>
<keyword evidence="7" id="KW-1185">Reference proteome</keyword>
<evidence type="ECO:0000256" key="3">
    <source>
        <dbReference type="ARBA" id="ARBA00022840"/>
    </source>
</evidence>
<evidence type="ECO:0000259" key="5">
    <source>
        <dbReference type="PROSITE" id="PS50893"/>
    </source>
</evidence>
<feature type="domain" description="ABC transporter" evidence="5">
    <location>
        <begin position="2"/>
        <end position="316"/>
    </location>
</feature>
<dbReference type="InterPro" id="IPR017871">
    <property type="entry name" value="ABC_transporter-like_CS"/>
</dbReference>
<dbReference type="InterPro" id="IPR003439">
    <property type="entry name" value="ABC_transporter-like_ATP-bd"/>
</dbReference>
<protein>
    <submittedName>
        <fullName evidence="6">ATPase subunit of ABC transporter with duplicated ATPase domains</fullName>
    </submittedName>
</protein>
<feature type="domain" description="ABC transporter" evidence="5">
    <location>
        <begin position="387"/>
        <end position="593"/>
    </location>
</feature>
<proteinExistence type="predicted"/>
<accession>A0ABR9KF82</accession>
<dbReference type="Proteomes" id="UP000661607">
    <property type="component" value="Unassembled WGS sequence"/>
</dbReference>
<gene>
    <name evidence="6" type="ORF">H4W81_003456</name>
</gene>
<dbReference type="RefSeq" id="WP_192775715.1">
    <property type="nucleotide sequence ID" value="NZ_BAAASY010000007.1"/>
</dbReference>
<dbReference type="Pfam" id="PF00005">
    <property type="entry name" value="ABC_tran"/>
    <property type="match status" value="3"/>
</dbReference>